<proteinExistence type="predicted"/>
<organism evidence="1">
    <name type="scientific">viral metagenome</name>
    <dbReference type="NCBI Taxonomy" id="1070528"/>
    <lineage>
        <taxon>unclassified sequences</taxon>
        <taxon>metagenomes</taxon>
        <taxon>organismal metagenomes</taxon>
    </lineage>
</organism>
<name>A0A6M3Y3R9_9ZZZZ</name>
<dbReference type="EMBL" id="MT145106">
    <property type="protein sequence ID" value="QJI03644.1"/>
    <property type="molecule type" value="Genomic_DNA"/>
</dbReference>
<accession>A0A6M3Y3R9</accession>
<dbReference type="AlphaFoldDB" id="A0A6M3Y3R9"/>
<evidence type="ECO:0000313" key="1">
    <source>
        <dbReference type="EMBL" id="QJI03644.1"/>
    </source>
</evidence>
<gene>
    <name evidence="1" type="ORF">TM448B04827_0007</name>
</gene>
<reference evidence="1" key="1">
    <citation type="submission" date="2020-03" db="EMBL/GenBank/DDBJ databases">
        <title>The deep terrestrial virosphere.</title>
        <authorList>
            <person name="Holmfeldt K."/>
            <person name="Nilsson E."/>
            <person name="Simone D."/>
            <person name="Lopez-Fernandez M."/>
            <person name="Wu X."/>
            <person name="de Brujin I."/>
            <person name="Lundin D."/>
            <person name="Andersson A."/>
            <person name="Bertilsson S."/>
            <person name="Dopson M."/>
        </authorList>
    </citation>
    <scope>NUCLEOTIDE SEQUENCE</scope>
    <source>
        <strain evidence="1">TM448B04827</strain>
    </source>
</reference>
<protein>
    <submittedName>
        <fullName evidence="1">Uncharacterized protein</fullName>
    </submittedName>
</protein>
<sequence length="102" mass="11981">MALAVGTAITALGIAKEEWDQLPASKKARIRKALEEKDIGKAKRIYANPCSLKMKETKHAIYLKWGKGRFKFKKPKWTREKVKNWIKKRSLRESEAKERRKR</sequence>